<proteinExistence type="predicted"/>
<feature type="non-terminal residue" evidence="2">
    <location>
        <position position="1"/>
    </location>
</feature>
<dbReference type="Pfam" id="PF10545">
    <property type="entry name" value="MADF_DNA_bdg"/>
    <property type="match status" value="1"/>
</dbReference>
<dbReference type="InParanoid" id="A0A6P7H568"/>
<gene>
    <name evidence="2" type="primary">LOC114346252</name>
</gene>
<reference evidence="2" key="1">
    <citation type="submission" date="2025-08" db="UniProtKB">
        <authorList>
            <consortium name="RefSeq"/>
        </authorList>
    </citation>
    <scope>IDENTIFICATION</scope>
    <source>
        <tissue evidence="2">Whole insect</tissue>
    </source>
</reference>
<accession>A0A6P7H568</accession>
<evidence type="ECO:0000259" key="1">
    <source>
        <dbReference type="Pfam" id="PF10545"/>
    </source>
</evidence>
<dbReference type="PANTHER" id="PTHR21505">
    <property type="entry name" value="MADF DOMAIN-CONTAINING PROTEIN-RELATED"/>
    <property type="match status" value="1"/>
</dbReference>
<sequence length="97" mass="11580">RVNSFDGEDFLGEFIELYKSFPCLWQVKNKDYKNKETVTRKINSLRTVYRKELKKVKASATSGTGEEDIYKPSLWYFDLLEFLSDQDIQHATRNYKR</sequence>
<dbReference type="SMART" id="SM00595">
    <property type="entry name" value="MADF"/>
    <property type="match status" value="1"/>
</dbReference>
<name>A0A6P7H568_DIAVI</name>
<organism evidence="2">
    <name type="scientific">Diabrotica virgifera virgifera</name>
    <name type="common">western corn rootworm</name>
    <dbReference type="NCBI Taxonomy" id="50390"/>
    <lineage>
        <taxon>Eukaryota</taxon>
        <taxon>Metazoa</taxon>
        <taxon>Ecdysozoa</taxon>
        <taxon>Arthropoda</taxon>
        <taxon>Hexapoda</taxon>
        <taxon>Insecta</taxon>
        <taxon>Pterygota</taxon>
        <taxon>Neoptera</taxon>
        <taxon>Endopterygota</taxon>
        <taxon>Coleoptera</taxon>
        <taxon>Polyphaga</taxon>
        <taxon>Cucujiformia</taxon>
        <taxon>Chrysomeloidea</taxon>
        <taxon>Chrysomelidae</taxon>
        <taxon>Galerucinae</taxon>
        <taxon>Diabroticina</taxon>
        <taxon>Diabroticites</taxon>
        <taxon>Diabrotica</taxon>
    </lineage>
</organism>
<dbReference type="AlphaFoldDB" id="A0A6P7H568"/>
<dbReference type="InterPro" id="IPR006578">
    <property type="entry name" value="MADF-dom"/>
</dbReference>
<dbReference type="RefSeq" id="XP_028152823.1">
    <property type="nucleotide sequence ID" value="XM_028297022.1"/>
</dbReference>
<evidence type="ECO:0000313" key="2">
    <source>
        <dbReference type="RefSeq" id="XP_028152823.1"/>
    </source>
</evidence>
<protein>
    <submittedName>
        <fullName evidence="2">Uncharacterized protein LOC114346252</fullName>
    </submittedName>
</protein>
<feature type="domain" description="MADF" evidence="1">
    <location>
        <begin position="36"/>
        <end position="83"/>
    </location>
</feature>
<dbReference type="PANTHER" id="PTHR21505:SF8">
    <property type="entry name" value="DPT-YFP REPRESSOR BY OVEREXPRESSION, ISOFORM D-RELATED"/>
    <property type="match status" value="1"/>
</dbReference>